<organism evidence="1 2">
    <name type="scientific">Stylosanthes scabra</name>
    <dbReference type="NCBI Taxonomy" id="79078"/>
    <lineage>
        <taxon>Eukaryota</taxon>
        <taxon>Viridiplantae</taxon>
        <taxon>Streptophyta</taxon>
        <taxon>Embryophyta</taxon>
        <taxon>Tracheophyta</taxon>
        <taxon>Spermatophyta</taxon>
        <taxon>Magnoliopsida</taxon>
        <taxon>eudicotyledons</taxon>
        <taxon>Gunneridae</taxon>
        <taxon>Pentapetalae</taxon>
        <taxon>rosids</taxon>
        <taxon>fabids</taxon>
        <taxon>Fabales</taxon>
        <taxon>Fabaceae</taxon>
        <taxon>Papilionoideae</taxon>
        <taxon>50 kb inversion clade</taxon>
        <taxon>dalbergioids sensu lato</taxon>
        <taxon>Dalbergieae</taxon>
        <taxon>Pterocarpus clade</taxon>
        <taxon>Stylosanthes</taxon>
    </lineage>
</organism>
<proteinExistence type="predicted"/>
<keyword evidence="2" id="KW-1185">Reference proteome</keyword>
<sequence>MHILNFTDRSPDTSGWGRILQASGIPEDLTSAETAIWACSWLSHSGGFSRNIFGPMGDEDTLRMRLASSIVAANALSFGSLLMRPHRPLGRHLSGPSYRCDRF</sequence>
<dbReference type="Proteomes" id="UP001341840">
    <property type="component" value="Unassembled WGS sequence"/>
</dbReference>
<accession>A0ABU6UZ24</accession>
<name>A0ABU6UZ24_9FABA</name>
<gene>
    <name evidence="1" type="ORF">PIB30_100391</name>
</gene>
<evidence type="ECO:0000313" key="1">
    <source>
        <dbReference type="EMBL" id="MED6165530.1"/>
    </source>
</evidence>
<comment type="caution">
    <text evidence="1">The sequence shown here is derived from an EMBL/GenBank/DDBJ whole genome shotgun (WGS) entry which is preliminary data.</text>
</comment>
<protein>
    <submittedName>
        <fullName evidence="1">Uncharacterized protein</fullName>
    </submittedName>
</protein>
<reference evidence="1 2" key="1">
    <citation type="journal article" date="2023" name="Plants (Basel)">
        <title>Bridging the Gap: Combining Genomics and Transcriptomics Approaches to Understand Stylosanthes scabra, an Orphan Legume from the Brazilian Caatinga.</title>
        <authorList>
            <person name="Ferreira-Neto J.R.C."/>
            <person name="da Silva M.D."/>
            <person name="Binneck E."/>
            <person name="de Melo N.F."/>
            <person name="da Silva R.H."/>
            <person name="de Melo A.L.T.M."/>
            <person name="Pandolfi V."/>
            <person name="Bustamante F.O."/>
            <person name="Brasileiro-Vidal A.C."/>
            <person name="Benko-Iseppon A.M."/>
        </authorList>
    </citation>
    <scope>NUCLEOTIDE SEQUENCE [LARGE SCALE GENOMIC DNA]</scope>
    <source>
        <tissue evidence="1">Leaves</tissue>
    </source>
</reference>
<evidence type="ECO:0000313" key="2">
    <source>
        <dbReference type="Proteomes" id="UP001341840"/>
    </source>
</evidence>
<dbReference type="EMBL" id="JASCZI010123627">
    <property type="protein sequence ID" value="MED6165530.1"/>
    <property type="molecule type" value="Genomic_DNA"/>
</dbReference>